<dbReference type="GO" id="GO:0008017">
    <property type="term" value="F:microtubule binding"/>
    <property type="evidence" value="ECO:0007669"/>
    <property type="project" value="InterPro"/>
</dbReference>
<feature type="region of interest" description="Disordered" evidence="11">
    <location>
        <begin position="1197"/>
        <end position="1252"/>
    </location>
</feature>
<proteinExistence type="inferred from homology"/>
<evidence type="ECO:0000256" key="9">
    <source>
        <dbReference type="PROSITE-ProRule" id="PRU00283"/>
    </source>
</evidence>
<dbReference type="GO" id="GO:0007018">
    <property type="term" value="P:microtubule-based movement"/>
    <property type="evidence" value="ECO:0007669"/>
    <property type="project" value="InterPro"/>
</dbReference>
<feature type="compositionally biased region" description="Pro residues" evidence="11">
    <location>
        <begin position="665"/>
        <end position="675"/>
    </location>
</feature>
<keyword evidence="14" id="KW-1185">Reference proteome</keyword>
<dbReference type="PRINTS" id="PR00380">
    <property type="entry name" value="KINESINHEAVY"/>
</dbReference>
<keyword evidence="4 9" id="KW-0547">Nucleotide-binding</keyword>
<reference evidence="13" key="2">
    <citation type="submission" date="2025-09" db="UniProtKB">
        <authorList>
            <consortium name="Ensembl"/>
        </authorList>
    </citation>
    <scope>IDENTIFICATION</scope>
</reference>
<dbReference type="PROSITE" id="PS50067">
    <property type="entry name" value="KINESIN_MOTOR_2"/>
    <property type="match status" value="1"/>
</dbReference>
<dbReference type="PROSITE" id="PS00411">
    <property type="entry name" value="KINESIN_MOTOR_1"/>
    <property type="match status" value="1"/>
</dbReference>
<dbReference type="FunFam" id="3.40.850.10:FF:000019">
    <property type="entry name" value="Kinesin-like protein KIN-5D"/>
    <property type="match status" value="1"/>
</dbReference>
<organism evidence="13 14">
    <name type="scientific">Paramormyrops kingsleyae</name>
    <dbReference type="NCBI Taxonomy" id="1676925"/>
    <lineage>
        <taxon>Eukaryota</taxon>
        <taxon>Metazoa</taxon>
        <taxon>Chordata</taxon>
        <taxon>Craniata</taxon>
        <taxon>Vertebrata</taxon>
        <taxon>Euteleostomi</taxon>
        <taxon>Actinopterygii</taxon>
        <taxon>Neopterygii</taxon>
        <taxon>Teleostei</taxon>
        <taxon>Osteoglossocephala</taxon>
        <taxon>Osteoglossomorpha</taxon>
        <taxon>Osteoglossiformes</taxon>
        <taxon>Mormyridae</taxon>
        <taxon>Paramormyrops</taxon>
    </lineage>
</organism>
<dbReference type="GO" id="GO:0003777">
    <property type="term" value="F:microtubule motor activity"/>
    <property type="evidence" value="ECO:0007669"/>
    <property type="project" value="InterPro"/>
</dbReference>
<evidence type="ECO:0000256" key="7">
    <source>
        <dbReference type="ARBA" id="ARBA00023212"/>
    </source>
</evidence>
<dbReference type="InterPro" id="IPR019821">
    <property type="entry name" value="Kinesin_motor_CS"/>
</dbReference>
<dbReference type="InterPro" id="IPR027640">
    <property type="entry name" value="Kinesin-like_fam"/>
</dbReference>
<feature type="coiled-coil region" evidence="10">
    <location>
        <begin position="1089"/>
        <end position="1130"/>
    </location>
</feature>
<dbReference type="CDD" id="cd01372">
    <property type="entry name" value="KISc_KIF4"/>
    <property type="match status" value="1"/>
</dbReference>
<reference evidence="13" key="1">
    <citation type="submission" date="2025-08" db="UniProtKB">
        <authorList>
            <consortium name="Ensembl"/>
        </authorList>
    </citation>
    <scope>IDENTIFICATION</scope>
</reference>
<evidence type="ECO:0000256" key="1">
    <source>
        <dbReference type="ARBA" id="ARBA00004245"/>
    </source>
</evidence>
<evidence type="ECO:0000256" key="3">
    <source>
        <dbReference type="ARBA" id="ARBA00022701"/>
    </source>
</evidence>
<dbReference type="InterPro" id="IPR036961">
    <property type="entry name" value="Kinesin_motor_dom_sf"/>
</dbReference>
<dbReference type="GO" id="GO:0051231">
    <property type="term" value="P:spindle elongation"/>
    <property type="evidence" value="ECO:0007669"/>
    <property type="project" value="TreeGrafter"/>
</dbReference>
<keyword evidence="3" id="KW-0493">Microtubule</keyword>
<dbReference type="STRING" id="1676925.ENSPKIP00000004640"/>
<dbReference type="GO" id="GO:0005874">
    <property type="term" value="C:microtubule"/>
    <property type="evidence" value="ECO:0007669"/>
    <property type="project" value="UniProtKB-KW"/>
</dbReference>
<dbReference type="PANTHER" id="PTHR47969:SF25">
    <property type="entry name" value="KINESIN MOTOR DOMAIN-CONTAINING PROTEIN"/>
    <property type="match status" value="1"/>
</dbReference>
<feature type="region of interest" description="Disordered" evidence="11">
    <location>
        <begin position="764"/>
        <end position="788"/>
    </location>
</feature>
<keyword evidence="5 9" id="KW-0067">ATP-binding</keyword>
<evidence type="ECO:0000256" key="11">
    <source>
        <dbReference type="SAM" id="MobiDB-lite"/>
    </source>
</evidence>
<dbReference type="SMART" id="SM00129">
    <property type="entry name" value="KISc"/>
    <property type="match status" value="1"/>
</dbReference>
<comment type="subcellular location">
    <subcellularLocation>
        <location evidence="1">Cytoplasm</location>
        <location evidence="1">Cytoskeleton</location>
    </subcellularLocation>
</comment>
<dbReference type="Ensembl" id="ENSPKIT00000028625.1">
    <property type="protein sequence ID" value="ENSPKIP00000004640.1"/>
    <property type="gene ID" value="ENSPKIG00000021661.1"/>
</dbReference>
<dbReference type="Pfam" id="PF00225">
    <property type="entry name" value="Kinesin"/>
    <property type="match status" value="1"/>
</dbReference>
<feature type="domain" description="Kinesin motor" evidence="12">
    <location>
        <begin position="5"/>
        <end position="331"/>
    </location>
</feature>
<feature type="coiled-coil region" evidence="10">
    <location>
        <begin position="808"/>
        <end position="856"/>
    </location>
</feature>
<evidence type="ECO:0000256" key="4">
    <source>
        <dbReference type="ARBA" id="ARBA00022741"/>
    </source>
</evidence>
<keyword evidence="7" id="KW-0206">Cytoskeleton</keyword>
<dbReference type="GeneTree" id="ENSGT00940000157487"/>
<dbReference type="InterPro" id="IPR001752">
    <property type="entry name" value="Kinesin_motor_dom"/>
</dbReference>
<feature type="coiled-coil region" evidence="10">
    <location>
        <begin position="982"/>
        <end position="1009"/>
    </location>
</feature>
<feature type="coiled-coil region" evidence="10">
    <location>
        <begin position="474"/>
        <end position="536"/>
    </location>
</feature>
<comment type="similarity">
    <text evidence="8">Belongs to the TRAFAC class myosin-kinesin ATPase superfamily. Kinesin family. KIN-5/BimC subfamily.</text>
</comment>
<dbReference type="GO" id="GO:0007052">
    <property type="term" value="P:mitotic spindle organization"/>
    <property type="evidence" value="ECO:0007669"/>
    <property type="project" value="TreeGrafter"/>
</dbReference>
<evidence type="ECO:0000256" key="5">
    <source>
        <dbReference type="ARBA" id="ARBA00022840"/>
    </source>
</evidence>
<dbReference type="SUPFAM" id="SSF52540">
    <property type="entry name" value="P-loop containing nucleoside triphosphate hydrolases"/>
    <property type="match status" value="1"/>
</dbReference>
<dbReference type="Pfam" id="PF25764">
    <property type="entry name" value="KIF21A_4th"/>
    <property type="match status" value="1"/>
</dbReference>
<dbReference type="Proteomes" id="UP000261540">
    <property type="component" value="Unplaced"/>
</dbReference>
<evidence type="ECO:0000256" key="6">
    <source>
        <dbReference type="ARBA" id="ARBA00023175"/>
    </source>
</evidence>
<feature type="region of interest" description="Disordered" evidence="11">
    <location>
        <begin position="616"/>
        <end position="675"/>
    </location>
</feature>
<dbReference type="Gene3D" id="3.40.850.10">
    <property type="entry name" value="Kinesin motor domain"/>
    <property type="match status" value="1"/>
</dbReference>
<sequence>MGEMKVKVAVRIRPLLPKEILHNQQVCVRVVPNTPQVILGNDRTFTFDFTFGPKSQQDQVYSTCVKPLVTSLMDGYNVTVFAYGQTGSGKTYTIGGSNIASSTESERGIIPRAIQDIFQHIAEKHNSDFTVKASYIEVYKEELRDLLELDTSSKDMHIREDEKGNTVLVGARENLVESVDELMSVLQAGNATRHAGPTRVNDDSSRSHAVFTIFLTRHDPDDGRTVSSKFHLVDLAGSERAGRMGNTGQRLQESALINSGLLALGNVIRALGDPRRRTRHVPYRDAKVTRLLKDSLGGNAQTLVITCVSPSSHSLHETLSSLKFANRARAILNLPVVNQHLDQERLGQLEMEVQTLREALRDGGRTRPPGGSERADDLARCQQELLKFRRLAQGAVQLLLDLQDSGLNGALSSTHSRLLQEWLQVYKEAQNQKSTSVTGSLENTAVEPYHITILQLRRELKKCQDSLAMDEQIFSQKESQLEVLQAEMKRLEQQSQAYQRSLQEERNRSRLQNEKLEEQQLLIDRLRNDLMASRTRTCTSEASVDVGGSDPAAWRPYSVPLLSQPQRDLCGHDKAGNRKVQTSPPAYSLERVMAAFKTRSQLLLAQIEEKDEVLAQDIGSDSDEEEDDTKEKEQIKGLKSAMNRTWTRRLSPDVASRNRPERPLPPRWDAPPQVLPPADYDANGIGPCNGLQATEEHALKRTEAINLQCLRKAELRYDRAHLRIKELALNIRLKEELIKELVKTGSDAQAVNRHYAMKISQLEQEIEQSKSERRNVKEEQENFQSPSMKEQCLPQALVALSWQTERSRVDLERSVELMREQSDDLRQQLVEEVERKRSLQARISKDKQKIRELQQRHGELGSGNAREDTASCDMQQHRTSTASNVQEQRLEEQQHWLDQAEEKVLQQRQTLAELQEELSQRKHIVSCREAFSQERSHLEMKKLHSSQALNRDLLRLSTRLAAMDQELQEKTVQLQSTSVEVRASLSQELGGLQQERELLRRRRDSLEQKLRDGSVLTVEEEHTLFQLEEGLEALDAAIEYKNHMIKSAKKLLKESSQTICSSEESIMGKLGTLSYAEVKALLLKYFNKVVNLREAERRLQLRCEELELQANEQEGVVRELESALQRLTLETDRRLTEQQRQHQHSMQLLLQDFKEDQSSKPGENMKAKEEKIQQLEKDLFFYKMTSRELRRKLKELVTDSQSQANLPGEGRHPRPAADSPSRVSKESRGDVIPGVQLRGRPEGDGGRGGWVRVGSQAELLPSCLSSRQTRLKASAGSFQEDSIELSRKTD</sequence>
<name>A0A3B3QGC5_9TELE</name>
<dbReference type="GO" id="GO:0005875">
    <property type="term" value="C:microtubule associated complex"/>
    <property type="evidence" value="ECO:0007669"/>
    <property type="project" value="TreeGrafter"/>
</dbReference>
<evidence type="ECO:0000313" key="13">
    <source>
        <dbReference type="Ensembl" id="ENSPKIP00000004640.1"/>
    </source>
</evidence>
<accession>A0A3B3QGC5</accession>
<evidence type="ECO:0000256" key="8">
    <source>
        <dbReference type="ARBA" id="ARBA00034704"/>
    </source>
</evidence>
<dbReference type="GO" id="GO:0005524">
    <property type="term" value="F:ATP binding"/>
    <property type="evidence" value="ECO:0007669"/>
    <property type="project" value="UniProtKB-UniRule"/>
</dbReference>
<protein>
    <submittedName>
        <fullName evidence="13">Kinesin family member 27</fullName>
    </submittedName>
</protein>
<keyword evidence="10" id="KW-0175">Coiled coil</keyword>
<keyword evidence="6 9" id="KW-0505">Motor protein</keyword>
<dbReference type="PANTHER" id="PTHR47969">
    <property type="entry name" value="CHROMOSOME-ASSOCIATED KINESIN KIF4A-RELATED"/>
    <property type="match status" value="1"/>
</dbReference>
<evidence type="ECO:0000313" key="14">
    <source>
        <dbReference type="Proteomes" id="UP000261540"/>
    </source>
</evidence>
<evidence type="ECO:0000259" key="12">
    <source>
        <dbReference type="PROSITE" id="PS50067"/>
    </source>
</evidence>
<dbReference type="InterPro" id="IPR027417">
    <property type="entry name" value="P-loop_NTPase"/>
</dbReference>
<feature type="region of interest" description="Disordered" evidence="11">
    <location>
        <begin position="1270"/>
        <end position="1290"/>
    </location>
</feature>
<keyword evidence="2" id="KW-0963">Cytoplasm</keyword>
<feature type="binding site" evidence="9">
    <location>
        <begin position="84"/>
        <end position="91"/>
    </location>
    <ligand>
        <name>ATP</name>
        <dbReference type="ChEBI" id="CHEBI:30616"/>
    </ligand>
</feature>
<feature type="compositionally biased region" description="Basic and acidic residues" evidence="11">
    <location>
        <begin position="767"/>
        <end position="780"/>
    </location>
</feature>
<evidence type="ECO:0000256" key="2">
    <source>
        <dbReference type="ARBA" id="ARBA00022490"/>
    </source>
</evidence>
<evidence type="ECO:0000256" key="10">
    <source>
        <dbReference type="SAM" id="Coils"/>
    </source>
</evidence>